<accession>A0A8H4W3E8</accession>
<name>A0A8H4W3E8_9HELO</name>
<dbReference type="Proteomes" id="UP000566819">
    <property type="component" value="Unassembled WGS sequence"/>
</dbReference>
<proteinExistence type="predicted"/>
<dbReference type="AlphaFoldDB" id="A0A8H4W3E8"/>
<dbReference type="Pfam" id="PF00646">
    <property type="entry name" value="F-box"/>
    <property type="match status" value="1"/>
</dbReference>
<dbReference type="OrthoDB" id="4252443at2759"/>
<comment type="caution">
    <text evidence="2">The sequence shown here is derived from an EMBL/GenBank/DDBJ whole genome shotgun (WGS) entry which is preliminary data.</text>
</comment>
<organism evidence="2 3">
    <name type="scientific">Cudoniella acicularis</name>
    <dbReference type="NCBI Taxonomy" id="354080"/>
    <lineage>
        <taxon>Eukaryota</taxon>
        <taxon>Fungi</taxon>
        <taxon>Dikarya</taxon>
        <taxon>Ascomycota</taxon>
        <taxon>Pezizomycotina</taxon>
        <taxon>Leotiomycetes</taxon>
        <taxon>Helotiales</taxon>
        <taxon>Tricladiaceae</taxon>
        <taxon>Cudoniella</taxon>
    </lineage>
</organism>
<dbReference type="InterPro" id="IPR001810">
    <property type="entry name" value="F-box_dom"/>
</dbReference>
<gene>
    <name evidence="2" type="ORF">G7Y89_g8594</name>
</gene>
<feature type="domain" description="F-box" evidence="1">
    <location>
        <begin position="7"/>
        <end position="54"/>
    </location>
</feature>
<protein>
    <recommendedName>
        <fullName evidence="1">F-box domain-containing protein</fullName>
    </recommendedName>
</protein>
<evidence type="ECO:0000313" key="3">
    <source>
        <dbReference type="Proteomes" id="UP000566819"/>
    </source>
</evidence>
<reference evidence="2 3" key="1">
    <citation type="submission" date="2020-03" db="EMBL/GenBank/DDBJ databases">
        <title>Draft Genome Sequence of Cudoniella acicularis.</title>
        <authorList>
            <person name="Buettner E."/>
            <person name="Kellner H."/>
        </authorList>
    </citation>
    <scope>NUCLEOTIDE SEQUENCE [LARGE SCALE GENOMIC DNA]</scope>
    <source>
        <strain evidence="2 3">DSM 108380</strain>
    </source>
</reference>
<evidence type="ECO:0000259" key="1">
    <source>
        <dbReference type="PROSITE" id="PS50181"/>
    </source>
</evidence>
<sequence length="406" mass="46089">MCANAFVPRFESLPRELREQVMLQCNTTDLLSFARTSKRIHLEAIPIIYRWVDLSCHNQARQLRGLGNILLMSSNICNDLLKKQRIFINTILEHPYGIYVSAFTWTHLTIYFDLDRSLEHPGGDSLWKAFQSMQRVEFIDIGCSCKDQNLVIPPALFPAAKSLRIGGQMSYAFLRSILATSPSTITSLELDNLIGIEQISDGESLSNSHLQWWAWLKLPDSEDANGHPCVRHAGPMNGHLYQLVGRFSRLQNLTIRTSGHEDWSINGKTAGESTTVVEKENKIYHEIASFIKSTHLTIESLVIEHAIPMEKYPTYYDHSRMELRARQSTRTIDETFLRHIAPALLLVTWPKLKRLTIKGIGDKPEGVTEDYSSLSERDPSILRGAKQQLVTALGLEVLVTWDAPFC</sequence>
<dbReference type="EMBL" id="JAAMPI010000661">
    <property type="protein sequence ID" value="KAF4629549.1"/>
    <property type="molecule type" value="Genomic_DNA"/>
</dbReference>
<dbReference type="PROSITE" id="PS50181">
    <property type="entry name" value="FBOX"/>
    <property type="match status" value="1"/>
</dbReference>
<keyword evidence="3" id="KW-1185">Reference proteome</keyword>
<evidence type="ECO:0000313" key="2">
    <source>
        <dbReference type="EMBL" id="KAF4629549.1"/>
    </source>
</evidence>